<accession>A0A7J5D5C8</accession>
<name>A0A7J5D5C8_9ACTN</name>
<reference evidence="2 3" key="1">
    <citation type="submission" date="2019-09" db="EMBL/GenBank/DDBJ databases">
        <title>Isolation and identification of active actinomycetes.</title>
        <authorList>
            <person name="Yu Z."/>
            <person name="Han C."/>
            <person name="Yu B."/>
        </authorList>
    </citation>
    <scope>NUCLEOTIDE SEQUENCE [LARGE SCALE GENOMIC DNA]</scope>
    <source>
        <strain evidence="2 3">NEAU-H2</strain>
    </source>
</reference>
<protein>
    <submittedName>
        <fullName evidence="2">Uncharacterized protein</fullName>
    </submittedName>
</protein>
<dbReference type="Proteomes" id="UP000442990">
    <property type="component" value="Unassembled WGS sequence"/>
</dbReference>
<evidence type="ECO:0000313" key="2">
    <source>
        <dbReference type="EMBL" id="KAB1979449.1"/>
    </source>
</evidence>
<sequence>MTITMKNYGLRWTDSDGIPRSAAVSYDEASANGRKKRREADGATDVEIVETEPGELAQPKG</sequence>
<evidence type="ECO:0000313" key="3">
    <source>
        <dbReference type="Proteomes" id="UP000442990"/>
    </source>
</evidence>
<evidence type="ECO:0000256" key="1">
    <source>
        <dbReference type="SAM" id="MobiDB-lite"/>
    </source>
</evidence>
<dbReference type="EMBL" id="WBKG01000042">
    <property type="protein sequence ID" value="KAB1979449.1"/>
    <property type="molecule type" value="Genomic_DNA"/>
</dbReference>
<dbReference type="AlphaFoldDB" id="A0A7J5D5C8"/>
<keyword evidence="3" id="KW-1185">Reference proteome</keyword>
<organism evidence="2 3">
    <name type="scientific">Streptomyces triticiradicis</name>
    <dbReference type="NCBI Taxonomy" id="2651189"/>
    <lineage>
        <taxon>Bacteria</taxon>
        <taxon>Bacillati</taxon>
        <taxon>Actinomycetota</taxon>
        <taxon>Actinomycetes</taxon>
        <taxon>Kitasatosporales</taxon>
        <taxon>Streptomycetaceae</taxon>
        <taxon>Streptomyces</taxon>
    </lineage>
</organism>
<proteinExistence type="predicted"/>
<feature type="compositionally biased region" description="Acidic residues" evidence="1">
    <location>
        <begin position="42"/>
        <end position="53"/>
    </location>
</feature>
<dbReference type="RefSeq" id="WP_151473646.1">
    <property type="nucleotide sequence ID" value="NZ_WBKG01000042.1"/>
</dbReference>
<gene>
    <name evidence="2" type="ORF">F8144_36150</name>
</gene>
<feature type="region of interest" description="Disordered" evidence="1">
    <location>
        <begin position="24"/>
        <end position="61"/>
    </location>
</feature>
<comment type="caution">
    <text evidence="2">The sequence shown here is derived from an EMBL/GenBank/DDBJ whole genome shotgun (WGS) entry which is preliminary data.</text>
</comment>